<accession>A0A4R3NMN8</accession>
<keyword evidence="6" id="KW-0406">Ion transport</keyword>
<keyword evidence="2 10" id="KW-0813">Transport</keyword>
<feature type="chain" id="PRO_5020731469" evidence="12">
    <location>
        <begin position="25"/>
        <end position="673"/>
    </location>
</feature>
<name>A0A4R3NMN8_9GAMM</name>
<keyword evidence="3 10" id="KW-1134">Transmembrane beta strand</keyword>
<dbReference type="InterPro" id="IPR036942">
    <property type="entry name" value="Beta-barrel_TonB_sf"/>
</dbReference>
<dbReference type="InterPro" id="IPR037066">
    <property type="entry name" value="Plug_dom_sf"/>
</dbReference>
<protein>
    <submittedName>
        <fullName evidence="15">Outer membrane receptor for ferrienterochelin and colicins</fullName>
    </submittedName>
</protein>
<keyword evidence="4 10" id="KW-0812">Transmembrane</keyword>
<dbReference type="GO" id="GO:0044718">
    <property type="term" value="P:siderophore transmembrane transport"/>
    <property type="evidence" value="ECO:0007669"/>
    <property type="project" value="TreeGrafter"/>
</dbReference>
<dbReference type="OrthoDB" id="9764669at2"/>
<evidence type="ECO:0000256" key="6">
    <source>
        <dbReference type="ARBA" id="ARBA00023065"/>
    </source>
</evidence>
<reference evidence="15 16" key="1">
    <citation type="submission" date="2019-03" db="EMBL/GenBank/DDBJ databases">
        <title>Genomic analyses of the natural microbiome of Caenorhabditis elegans.</title>
        <authorList>
            <person name="Samuel B."/>
        </authorList>
    </citation>
    <scope>NUCLEOTIDE SEQUENCE [LARGE SCALE GENOMIC DNA]</scope>
    <source>
        <strain evidence="15 16">JUb102</strain>
    </source>
</reference>
<dbReference type="PROSITE" id="PS52016">
    <property type="entry name" value="TONB_DEPENDENT_REC_3"/>
    <property type="match status" value="1"/>
</dbReference>
<dbReference type="InterPro" id="IPR000531">
    <property type="entry name" value="Beta-barrel_TonB"/>
</dbReference>
<dbReference type="SUPFAM" id="SSF56935">
    <property type="entry name" value="Porins"/>
    <property type="match status" value="1"/>
</dbReference>
<evidence type="ECO:0000313" key="15">
    <source>
        <dbReference type="EMBL" id="TCT36647.1"/>
    </source>
</evidence>
<dbReference type="CDD" id="cd01347">
    <property type="entry name" value="ligand_gated_channel"/>
    <property type="match status" value="1"/>
</dbReference>
<keyword evidence="5 12" id="KW-0732">Signal</keyword>
<comment type="similarity">
    <text evidence="10 11">Belongs to the TonB-dependent receptor family.</text>
</comment>
<evidence type="ECO:0000256" key="5">
    <source>
        <dbReference type="ARBA" id="ARBA00022729"/>
    </source>
</evidence>
<evidence type="ECO:0000256" key="7">
    <source>
        <dbReference type="ARBA" id="ARBA00023077"/>
    </source>
</evidence>
<evidence type="ECO:0000259" key="13">
    <source>
        <dbReference type="Pfam" id="PF00593"/>
    </source>
</evidence>
<evidence type="ECO:0000256" key="9">
    <source>
        <dbReference type="ARBA" id="ARBA00023237"/>
    </source>
</evidence>
<dbReference type="Pfam" id="PF00593">
    <property type="entry name" value="TonB_dep_Rec_b-barrel"/>
    <property type="match status" value="1"/>
</dbReference>
<evidence type="ECO:0000259" key="14">
    <source>
        <dbReference type="Pfam" id="PF07715"/>
    </source>
</evidence>
<dbReference type="PANTHER" id="PTHR30069">
    <property type="entry name" value="TONB-DEPENDENT OUTER MEMBRANE RECEPTOR"/>
    <property type="match status" value="1"/>
</dbReference>
<evidence type="ECO:0000256" key="2">
    <source>
        <dbReference type="ARBA" id="ARBA00022448"/>
    </source>
</evidence>
<dbReference type="AlphaFoldDB" id="A0A4R3NMN8"/>
<sequence length="673" mass="74524">MVVFTKRKIAVSIIAAITAVPAFADDSSDKIFVTTASGYQQKIEDAPASISVVTREQLETKAYRDVTDALKDLPGVQVTGGGSSSDISIRGMDAKYTMIMVDGKRVDTRGTRPNSDGSGIEQGWLPPLPAIERIEVVRGPMSSLYGSDAMGGVINIITRKVGKEWTTSLRADTTINSHRDSGNQGQGSFYTSGPLVDGLLGVKFNGLYSHRGEDKFEGGFNEQKIGAIGTTLTLTPDEFNTFDFDFKYDEQQRNGTAGKSKVLMCTTKVNGKPVPVQCEDSNTTYRKNNYALTHNGVYDWGAAETFVQRDESKNPSRNMEYNDTLVKNQTVFNLGDHTLSIGGQYRYEDLRDKGNKLKSAGGVDQLNRYSWALFAEDEWMMTNDFSLTGGLRMDKDENFGSHWTPRLYGVWHTSDEWVIKGGVSTGYRSPELRQVAANWGQGTGGGGDPAVIIGNPDLKPEKSVTEEIGFIWNNQDNLNVGITFFNTDFKDKIMEIRTCTDSTGKTPGSVASGECMYDGEAYKFISTRENVDKANLRGAELTFNWDITADLAFAANYTYSDSEQKSGKFSGKPLSRTPKHMANGSLTWQAREDLQLWNRVNFNGRSSAFLSRSSMAKERPSYTFVDVGASYYLTKNVNLVGGVYNILDKRLTEEEFDKVSDGRRYNIGINYNF</sequence>
<dbReference type="Pfam" id="PF07715">
    <property type="entry name" value="Plug"/>
    <property type="match status" value="1"/>
</dbReference>
<dbReference type="Proteomes" id="UP000295055">
    <property type="component" value="Unassembled WGS sequence"/>
</dbReference>
<dbReference type="Gene3D" id="2.40.170.20">
    <property type="entry name" value="TonB-dependent receptor, beta-barrel domain"/>
    <property type="match status" value="1"/>
</dbReference>
<feature type="domain" description="TonB-dependent receptor plug" evidence="14">
    <location>
        <begin position="43"/>
        <end position="153"/>
    </location>
</feature>
<feature type="signal peptide" evidence="12">
    <location>
        <begin position="1"/>
        <end position="24"/>
    </location>
</feature>
<evidence type="ECO:0000313" key="16">
    <source>
        <dbReference type="Proteomes" id="UP000295055"/>
    </source>
</evidence>
<keyword evidence="15" id="KW-0675">Receptor</keyword>
<comment type="caution">
    <text evidence="15">The sequence shown here is derived from an EMBL/GenBank/DDBJ whole genome shotgun (WGS) entry which is preliminary data.</text>
</comment>
<feature type="domain" description="TonB-dependent receptor-like beta-barrel" evidence="13">
    <location>
        <begin position="208"/>
        <end position="646"/>
    </location>
</feature>
<evidence type="ECO:0000256" key="10">
    <source>
        <dbReference type="PROSITE-ProRule" id="PRU01360"/>
    </source>
</evidence>
<dbReference type="Gene3D" id="2.170.130.10">
    <property type="entry name" value="TonB-dependent receptor, plug domain"/>
    <property type="match status" value="1"/>
</dbReference>
<evidence type="ECO:0000256" key="3">
    <source>
        <dbReference type="ARBA" id="ARBA00022452"/>
    </source>
</evidence>
<dbReference type="GO" id="GO:0009279">
    <property type="term" value="C:cell outer membrane"/>
    <property type="evidence" value="ECO:0007669"/>
    <property type="project" value="UniProtKB-SubCell"/>
</dbReference>
<proteinExistence type="inferred from homology"/>
<organism evidence="15 16">
    <name type="scientific">Providencia alcalifaciens</name>
    <dbReference type="NCBI Taxonomy" id="126385"/>
    <lineage>
        <taxon>Bacteria</taxon>
        <taxon>Pseudomonadati</taxon>
        <taxon>Pseudomonadota</taxon>
        <taxon>Gammaproteobacteria</taxon>
        <taxon>Enterobacterales</taxon>
        <taxon>Morganellaceae</taxon>
        <taxon>Providencia</taxon>
    </lineage>
</organism>
<dbReference type="InterPro" id="IPR012910">
    <property type="entry name" value="Plug_dom"/>
</dbReference>
<dbReference type="PANTHER" id="PTHR30069:SF53">
    <property type="entry name" value="COLICIN I RECEPTOR-RELATED"/>
    <property type="match status" value="1"/>
</dbReference>
<dbReference type="RefSeq" id="WP_132495306.1">
    <property type="nucleotide sequence ID" value="NZ_SMAS01000002.1"/>
</dbReference>
<dbReference type="NCBIfam" id="NF010038">
    <property type="entry name" value="PRK13513.1"/>
    <property type="match status" value="1"/>
</dbReference>
<dbReference type="InterPro" id="IPR039426">
    <property type="entry name" value="TonB-dep_rcpt-like"/>
</dbReference>
<evidence type="ECO:0000256" key="11">
    <source>
        <dbReference type="RuleBase" id="RU003357"/>
    </source>
</evidence>
<keyword evidence="7 11" id="KW-0798">TonB box</keyword>
<gene>
    <name evidence="15" type="ORF">EC835_10297</name>
</gene>
<keyword evidence="8 10" id="KW-0472">Membrane</keyword>
<comment type="subcellular location">
    <subcellularLocation>
        <location evidence="1 10">Cell outer membrane</location>
        <topology evidence="1 10">Multi-pass membrane protein</topology>
    </subcellularLocation>
</comment>
<evidence type="ECO:0000256" key="12">
    <source>
        <dbReference type="SAM" id="SignalP"/>
    </source>
</evidence>
<dbReference type="EMBL" id="SMAS01000002">
    <property type="protein sequence ID" value="TCT36647.1"/>
    <property type="molecule type" value="Genomic_DNA"/>
</dbReference>
<keyword evidence="9 10" id="KW-0998">Cell outer membrane</keyword>
<evidence type="ECO:0000256" key="1">
    <source>
        <dbReference type="ARBA" id="ARBA00004571"/>
    </source>
</evidence>
<evidence type="ECO:0000256" key="4">
    <source>
        <dbReference type="ARBA" id="ARBA00022692"/>
    </source>
</evidence>
<dbReference type="GO" id="GO:0015344">
    <property type="term" value="F:siderophore uptake transmembrane transporter activity"/>
    <property type="evidence" value="ECO:0007669"/>
    <property type="project" value="TreeGrafter"/>
</dbReference>
<evidence type="ECO:0000256" key="8">
    <source>
        <dbReference type="ARBA" id="ARBA00023136"/>
    </source>
</evidence>